<keyword evidence="1" id="KW-1133">Transmembrane helix</keyword>
<reference evidence="3" key="1">
    <citation type="journal article" date="2024" name="Int. J. Syst. Evol. Microbiol.">
        <title>Turicibacter faecis sp. nov., isolated from faeces of heart failure mouse model.</title>
        <authorList>
            <person name="Imamura Y."/>
            <person name="Motooka D."/>
            <person name="Nakajima Y."/>
            <person name="Ito S."/>
            <person name="Kitakaze M."/>
            <person name="Iida T."/>
            <person name="Nakamura S."/>
        </authorList>
    </citation>
    <scope>NUCLEOTIDE SEQUENCE</scope>
    <source>
        <strain evidence="3">TC023</strain>
    </source>
</reference>
<dbReference type="InterPro" id="IPR002509">
    <property type="entry name" value="NODB_dom"/>
</dbReference>
<dbReference type="EMBL" id="AP028127">
    <property type="protein sequence ID" value="BEH91471.1"/>
    <property type="molecule type" value="Genomic_DNA"/>
</dbReference>
<dbReference type="SUPFAM" id="SSF88713">
    <property type="entry name" value="Glycoside hydrolase/deacetylase"/>
    <property type="match status" value="1"/>
</dbReference>
<dbReference type="PROSITE" id="PS51677">
    <property type="entry name" value="NODB"/>
    <property type="match status" value="1"/>
</dbReference>
<dbReference type="InterPro" id="IPR050248">
    <property type="entry name" value="Polysacc_deacetylase_ArnD"/>
</dbReference>
<evidence type="ECO:0000256" key="1">
    <source>
        <dbReference type="SAM" id="Phobius"/>
    </source>
</evidence>
<keyword evidence="4" id="KW-1185">Reference proteome</keyword>
<dbReference type="PANTHER" id="PTHR10587">
    <property type="entry name" value="GLYCOSYL TRANSFERASE-RELATED"/>
    <property type="match status" value="1"/>
</dbReference>
<dbReference type="PANTHER" id="PTHR10587:SF125">
    <property type="entry name" value="POLYSACCHARIDE DEACETYLASE YHEN-RELATED"/>
    <property type="match status" value="1"/>
</dbReference>
<feature type="domain" description="NodB homology" evidence="2">
    <location>
        <begin position="76"/>
        <end position="268"/>
    </location>
</feature>
<proteinExistence type="predicted"/>
<dbReference type="Pfam" id="PF01522">
    <property type="entry name" value="Polysacc_deac_1"/>
    <property type="match status" value="1"/>
</dbReference>
<dbReference type="Proteomes" id="UP001432099">
    <property type="component" value="Chromosome"/>
</dbReference>
<evidence type="ECO:0000313" key="4">
    <source>
        <dbReference type="Proteomes" id="UP001432099"/>
    </source>
</evidence>
<keyword evidence="1" id="KW-0812">Transmembrane</keyword>
<protein>
    <submittedName>
        <fullName evidence="3">Polysaccharide deacetylase</fullName>
    </submittedName>
</protein>
<feature type="transmembrane region" description="Helical" evidence="1">
    <location>
        <begin position="21"/>
        <end position="44"/>
    </location>
</feature>
<organism evidence="3 4">
    <name type="scientific">Turicibacter faecis</name>
    <dbReference type="NCBI Taxonomy" id="2963365"/>
    <lineage>
        <taxon>Bacteria</taxon>
        <taxon>Bacillati</taxon>
        <taxon>Bacillota</taxon>
        <taxon>Erysipelotrichia</taxon>
        <taxon>Erysipelotrichales</taxon>
        <taxon>Turicibacteraceae</taxon>
        <taxon>Turicibacter</taxon>
    </lineage>
</organism>
<gene>
    <name evidence="3" type="primary">pdaA</name>
    <name evidence="3" type="ORF">T23_15730</name>
</gene>
<name>A0ABM8INH6_9FIRM</name>
<accession>A0ABM8INH6</accession>
<dbReference type="RefSeq" id="WP_262950824.1">
    <property type="nucleotide sequence ID" value="NZ_AP028127.1"/>
</dbReference>
<evidence type="ECO:0000313" key="3">
    <source>
        <dbReference type="EMBL" id="BEH91471.1"/>
    </source>
</evidence>
<evidence type="ECO:0000259" key="2">
    <source>
        <dbReference type="PROSITE" id="PS51677"/>
    </source>
</evidence>
<dbReference type="Gene3D" id="3.20.20.370">
    <property type="entry name" value="Glycoside hydrolase/deacetylase"/>
    <property type="match status" value="1"/>
</dbReference>
<dbReference type="InterPro" id="IPR011330">
    <property type="entry name" value="Glyco_hydro/deAcase_b/a-brl"/>
</dbReference>
<keyword evidence="1" id="KW-0472">Membrane</keyword>
<dbReference type="CDD" id="cd10944">
    <property type="entry name" value="CE4_SmPgdA_like"/>
    <property type="match status" value="1"/>
</dbReference>
<sequence length="286" mass="32809">MARQTYELGKNRLKRGRTNPRGYITIILIGFIMLVGGLFFNLFYQVHHLSILTQNKGELTFEDIPPIESWHNKEAKFVYLTFDDGPSKNADKILDVLDQYDVKGTFFVLGSAIEGYSKSNEVLKRMADTGHYIGMHSMSHNYSYLYDKEKGGENFVGELLEEQQLIKEVTGGFMSQLCRAPYGSGGTFNAGHIEALKEAKIKCWDWDVDSLDWESGATVTGIMKNIEYCMNLWNYPKNTIVLFHEKDITVEVLPKVIEYYMELGYEFLPYNPDYHIVKNLVGSDEI</sequence>